<dbReference type="PANTHER" id="PTHR43135">
    <property type="entry name" value="ALPHA-D-RIBOSE 1-METHYLPHOSPHONATE 5-TRIPHOSPHATE DIPHOSPHATASE"/>
    <property type="match status" value="1"/>
</dbReference>
<reference evidence="4" key="1">
    <citation type="journal article" date="2019" name="Int. J. Syst. Evol. Microbiol.">
        <title>The Global Catalogue of Microorganisms (GCM) 10K type strain sequencing project: providing services to taxonomists for standard genome sequencing and annotation.</title>
        <authorList>
            <consortium name="The Broad Institute Genomics Platform"/>
            <consortium name="The Broad Institute Genome Sequencing Center for Infectious Disease"/>
            <person name="Wu L."/>
            <person name="Ma J."/>
        </authorList>
    </citation>
    <scope>NUCLEOTIDE SEQUENCE [LARGE SCALE GENOMIC DNA]</scope>
    <source>
        <strain evidence="4">CGMCC 1.10759</strain>
    </source>
</reference>
<dbReference type="InterPro" id="IPR057744">
    <property type="entry name" value="OTAase-like"/>
</dbReference>
<dbReference type="SUPFAM" id="SSF51338">
    <property type="entry name" value="Composite domain of metallo-dependent hydrolases"/>
    <property type="match status" value="1"/>
</dbReference>
<comment type="caution">
    <text evidence="3">The sequence shown here is derived from an EMBL/GenBank/DDBJ whole genome shotgun (WGS) entry which is preliminary data.</text>
</comment>
<feature type="chain" id="PRO_5045731093" evidence="1">
    <location>
        <begin position="22"/>
        <end position="441"/>
    </location>
</feature>
<evidence type="ECO:0000259" key="2">
    <source>
        <dbReference type="Pfam" id="PF01979"/>
    </source>
</evidence>
<feature type="domain" description="Amidohydrolase-related" evidence="2">
    <location>
        <begin position="78"/>
        <end position="430"/>
    </location>
</feature>
<proteinExistence type="predicted"/>
<organism evidence="3 4">
    <name type="scientific">Steroidobacter flavus</name>
    <dbReference type="NCBI Taxonomy" id="1842136"/>
    <lineage>
        <taxon>Bacteria</taxon>
        <taxon>Pseudomonadati</taxon>
        <taxon>Pseudomonadota</taxon>
        <taxon>Gammaproteobacteria</taxon>
        <taxon>Steroidobacterales</taxon>
        <taxon>Steroidobacteraceae</taxon>
        <taxon>Steroidobacter</taxon>
    </lineage>
</organism>
<dbReference type="Gene3D" id="2.30.40.10">
    <property type="entry name" value="Urease, subunit C, domain 1"/>
    <property type="match status" value="1"/>
</dbReference>
<dbReference type="CDD" id="cd01299">
    <property type="entry name" value="Met_dep_hydrolase_A"/>
    <property type="match status" value="1"/>
</dbReference>
<dbReference type="EMBL" id="JBHSDU010000001">
    <property type="protein sequence ID" value="MFC4307954.1"/>
    <property type="molecule type" value="Genomic_DNA"/>
</dbReference>
<dbReference type="PANTHER" id="PTHR43135:SF3">
    <property type="entry name" value="ALPHA-D-RIBOSE 1-METHYLPHOSPHONATE 5-TRIPHOSPHATE DIPHOSPHATASE"/>
    <property type="match status" value="1"/>
</dbReference>
<dbReference type="InterPro" id="IPR032466">
    <property type="entry name" value="Metal_Hydrolase"/>
</dbReference>
<evidence type="ECO:0000313" key="3">
    <source>
        <dbReference type="EMBL" id="MFC4307954.1"/>
    </source>
</evidence>
<keyword evidence="1" id="KW-0732">Signal</keyword>
<name>A0ABV8SK00_9GAMM</name>
<accession>A0ABV8SK00</accession>
<sequence>MLMFRTLLAIAVAAIATPAAAETVVIHAGRLLATPGAAPLEKQTIIVRDDKIAEVRAGFIDPAAVGADGRLVDLSQQFVLPGMMDLHAHITMRLFQPRPGRITDSVTMRPADLALRAAVSARQVLLSGFTTIRDLGAPHDVIFPLRDALNAGMFPGPHIIAAGSMLSRTGGHGDPHLLRPELRMHIEDYGKPCSGVAACREGVRERVADGADVIKISVSGSGSDETGNASAEPDLLPDELETIIATAKSLNRRVAAHVTSTKGINAAVRAGVTTIEHGTYADKESFALMKQKGVILVPTTYVSVFLDKPSIQAGLKPEEWTFLSAAIKRARQLPGEAYRAGVKIALGTDAGGDLDANRAQELELYVQSGLPASEAIKTATVNAAEALGMSDRLGQIKPGFRADIIAVTGDPLADVKLLSTVDFVMKDGRVYKSGGQPTVQP</sequence>
<dbReference type="InterPro" id="IPR006680">
    <property type="entry name" value="Amidohydro-rel"/>
</dbReference>
<evidence type="ECO:0000256" key="1">
    <source>
        <dbReference type="SAM" id="SignalP"/>
    </source>
</evidence>
<evidence type="ECO:0000313" key="4">
    <source>
        <dbReference type="Proteomes" id="UP001595904"/>
    </source>
</evidence>
<gene>
    <name evidence="3" type="ORF">ACFPN2_02565</name>
</gene>
<dbReference type="Pfam" id="PF01979">
    <property type="entry name" value="Amidohydro_1"/>
    <property type="match status" value="1"/>
</dbReference>
<protein>
    <submittedName>
        <fullName evidence="3">Amidohydrolase family protein</fullName>
    </submittedName>
</protein>
<dbReference type="SUPFAM" id="SSF51556">
    <property type="entry name" value="Metallo-dependent hydrolases"/>
    <property type="match status" value="1"/>
</dbReference>
<dbReference type="InterPro" id="IPR051781">
    <property type="entry name" value="Metallo-dep_Hydrolase"/>
</dbReference>
<dbReference type="Proteomes" id="UP001595904">
    <property type="component" value="Unassembled WGS sequence"/>
</dbReference>
<keyword evidence="4" id="KW-1185">Reference proteome</keyword>
<dbReference type="RefSeq" id="WP_380594665.1">
    <property type="nucleotide sequence ID" value="NZ_JBHSDU010000001.1"/>
</dbReference>
<feature type="signal peptide" evidence="1">
    <location>
        <begin position="1"/>
        <end position="21"/>
    </location>
</feature>
<dbReference type="InterPro" id="IPR011059">
    <property type="entry name" value="Metal-dep_hydrolase_composite"/>
</dbReference>
<dbReference type="Gene3D" id="3.20.20.140">
    <property type="entry name" value="Metal-dependent hydrolases"/>
    <property type="match status" value="1"/>
</dbReference>